<feature type="binding site" evidence="7">
    <location>
        <position position="178"/>
    </location>
    <ligand>
        <name>a 1,2-diacyl-sn-glycero-3-phospho-(1'-sn-glycerol)</name>
        <dbReference type="ChEBI" id="CHEBI:64716"/>
    </ligand>
</feature>
<keyword evidence="6 7" id="KW-0472">Membrane</keyword>
<keyword evidence="3 7" id="KW-0808">Transferase</keyword>
<dbReference type="EC" id="2.5.1.145" evidence="7"/>
<accession>A0A7C4R4H1</accession>
<feature type="transmembrane region" description="Helical" evidence="7">
    <location>
        <begin position="20"/>
        <end position="41"/>
    </location>
</feature>
<comment type="pathway">
    <text evidence="7">Protein modification; lipoprotein biosynthesis (diacylglyceryl transfer).</text>
</comment>
<dbReference type="Pfam" id="PF01790">
    <property type="entry name" value="LGT"/>
    <property type="match status" value="1"/>
</dbReference>
<evidence type="ECO:0000256" key="4">
    <source>
        <dbReference type="ARBA" id="ARBA00022692"/>
    </source>
</evidence>
<keyword evidence="8" id="KW-0449">Lipoprotein</keyword>
<keyword evidence="5 7" id="KW-1133">Transmembrane helix</keyword>
<dbReference type="PANTHER" id="PTHR30589">
    <property type="entry name" value="PROLIPOPROTEIN DIACYLGLYCERYL TRANSFERASE"/>
    <property type="match status" value="1"/>
</dbReference>
<comment type="catalytic activity">
    <reaction evidence="7">
        <text>L-cysteinyl-[prolipoprotein] + a 1,2-diacyl-sn-glycero-3-phospho-(1'-sn-glycerol) = an S-1,2-diacyl-sn-glyceryl-L-cysteinyl-[prolipoprotein] + sn-glycerol 1-phosphate + H(+)</text>
        <dbReference type="Rhea" id="RHEA:56712"/>
        <dbReference type="Rhea" id="RHEA-COMP:14679"/>
        <dbReference type="Rhea" id="RHEA-COMP:14680"/>
        <dbReference type="ChEBI" id="CHEBI:15378"/>
        <dbReference type="ChEBI" id="CHEBI:29950"/>
        <dbReference type="ChEBI" id="CHEBI:57685"/>
        <dbReference type="ChEBI" id="CHEBI:64716"/>
        <dbReference type="ChEBI" id="CHEBI:140658"/>
        <dbReference type="EC" id="2.5.1.145"/>
    </reaction>
</comment>
<feature type="transmembrane region" description="Helical" evidence="7">
    <location>
        <begin position="247"/>
        <end position="266"/>
    </location>
</feature>
<feature type="transmembrane region" description="Helical" evidence="7">
    <location>
        <begin position="127"/>
        <end position="150"/>
    </location>
</feature>
<evidence type="ECO:0000256" key="1">
    <source>
        <dbReference type="ARBA" id="ARBA00007150"/>
    </source>
</evidence>
<name>A0A7C4R4H1_UNCC3</name>
<reference evidence="8" key="1">
    <citation type="journal article" date="2020" name="mSystems">
        <title>Genome- and Community-Level Interaction Insights into Carbon Utilization and Element Cycling Functions of Hydrothermarchaeota in Hydrothermal Sediment.</title>
        <authorList>
            <person name="Zhou Z."/>
            <person name="Liu Y."/>
            <person name="Xu W."/>
            <person name="Pan J."/>
            <person name="Luo Z.H."/>
            <person name="Li M."/>
        </authorList>
    </citation>
    <scope>NUCLEOTIDE SEQUENCE [LARGE SCALE GENOMIC DNA]</scope>
    <source>
        <strain evidence="8">SpSt-579</strain>
    </source>
</reference>
<sequence>MKKYVKKIKEKPEQLLFDILNTALLFLIFGILVTFTQWIVQVFSGNILINPLVSNLFGWQIYWYGMFFSLAFFFGFFVVIKEGKKIDKNVDHIISILFWTIIFGFIGARFVFVALNWNFYQNNLSLIFNIWQGGLSLYGGIAGGFMFLAIYSEIKKIRLSQLLDIFTFAVLIGQAIGRWGNLFNQEYLGIPSDKIKIYISPSNRPWEYRNQDFFHPLFLYESVFCFLLFVVLLFLRKTNRIKEGFVFLYFLLLYSAFRFLIGFLSFEKIISGGFNLVQIFSIIIFAISILMIIYKKIVK</sequence>
<protein>
    <recommendedName>
        <fullName evidence="7">Phosphatidylglycerol--prolipoprotein diacylglyceryl transferase</fullName>
        <ecNumber evidence="7">2.5.1.145</ecNumber>
    </recommendedName>
</protein>
<comment type="similarity">
    <text evidence="1 7">Belongs to the Lgt family.</text>
</comment>
<feature type="transmembrane region" description="Helical" evidence="7">
    <location>
        <begin position="213"/>
        <end position="235"/>
    </location>
</feature>
<evidence type="ECO:0000256" key="7">
    <source>
        <dbReference type="HAMAP-Rule" id="MF_01147"/>
    </source>
</evidence>
<dbReference type="UniPathway" id="UPA00664"/>
<feature type="transmembrane region" description="Helical" evidence="7">
    <location>
        <begin position="92"/>
        <end position="115"/>
    </location>
</feature>
<keyword evidence="4 7" id="KW-0812">Transmembrane</keyword>
<comment type="function">
    <text evidence="7">Catalyzes the transfer of the diacylglyceryl group from phosphatidylglycerol to the sulfhydryl group of the N-terminal cysteine of a prolipoprotein, the first step in the formation of mature lipoproteins.</text>
</comment>
<dbReference type="InterPro" id="IPR001640">
    <property type="entry name" value="Lgt"/>
</dbReference>
<dbReference type="NCBIfam" id="TIGR00544">
    <property type="entry name" value="lgt"/>
    <property type="match status" value="1"/>
</dbReference>
<comment type="caution">
    <text evidence="8">The sequence shown here is derived from an EMBL/GenBank/DDBJ whole genome shotgun (WGS) entry which is preliminary data.</text>
</comment>
<feature type="transmembrane region" description="Helical" evidence="7">
    <location>
        <begin position="61"/>
        <end position="80"/>
    </location>
</feature>
<evidence type="ECO:0000256" key="3">
    <source>
        <dbReference type="ARBA" id="ARBA00022679"/>
    </source>
</evidence>
<evidence type="ECO:0000313" key="8">
    <source>
        <dbReference type="EMBL" id="HGT71120.1"/>
    </source>
</evidence>
<proteinExistence type="inferred from homology"/>
<feature type="transmembrane region" description="Helical" evidence="7">
    <location>
        <begin position="162"/>
        <end position="180"/>
    </location>
</feature>
<dbReference type="GO" id="GO:0005886">
    <property type="term" value="C:plasma membrane"/>
    <property type="evidence" value="ECO:0007669"/>
    <property type="project" value="UniProtKB-SubCell"/>
</dbReference>
<dbReference type="GO" id="GO:0008961">
    <property type="term" value="F:phosphatidylglycerol-prolipoprotein diacylglyceryl transferase activity"/>
    <property type="evidence" value="ECO:0007669"/>
    <property type="project" value="UniProtKB-UniRule"/>
</dbReference>
<dbReference type="PANTHER" id="PTHR30589:SF0">
    <property type="entry name" value="PHOSPHATIDYLGLYCEROL--PROLIPOPROTEIN DIACYLGLYCERYL TRANSFERASE"/>
    <property type="match status" value="1"/>
</dbReference>
<dbReference type="AlphaFoldDB" id="A0A7C4R4H1"/>
<evidence type="ECO:0000256" key="2">
    <source>
        <dbReference type="ARBA" id="ARBA00022475"/>
    </source>
</evidence>
<organism evidence="8">
    <name type="scientific">candidate division CPR3 bacterium</name>
    <dbReference type="NCBI Taxonomy" id="2268181"/>
    <lineage>
        <taxon>Bacteria</taxon>
        <taxon>Bacteria division CPR3</taxon>
    </lineage>
</organism>
<evidence type="ECO:0000256" key="5">
    <source>
        <dbReference type="ARBA" id="ARBA00022989"/>
    </source>
</evidence>
<keyword evidence="2 7" id="KW-1003">Cell membrane</keyword>
<evidence type="ECO:0000256" key="6">
    <source>
        <dbReference type="ARBA" id="ARBA00023136"/>
    </source>
</evidence>
<comment type="subcellular location">
    <subcellularLocation>
        <location evidence="7">Cell membrane</location>
        <topology evidence="7">Multi-pass membrane protein</topology>
    </subcellularLocation>
</comment>
<dbReference type="GO" id="GO:0042158">
    <property type="term" value="P:lipoprotein biosynthetic process"/>
    <property type="evidence" value="ECO:0007669"/>
    <property type="project" value="UniProtKB-UniRule"/>
</dbReference>
<dbReference type="HAMAP" id="MF_01147">
    <property type="entry name" value="Lgt"/>
    <property type="match status" value="1"/>
</dbReference>
<gene>
    <name evidence="7 8" type="primary">lgt</name>
    <name evidence="8" type="ORF">ENT43_02565</name>
</gene>
<dbReference type="EMBL" id="DSYQ01000010">
    <property type="protein sequence ID" value="HGT71120.1"/>
    <property type="molecule type" value="Genomic_DNA"/>
</dbReference>
<feature type="transmembrane region" description="Helical" evidence="7">
    <location>
        <begin position="272"/>
        <end position="294"/>
    </location>
</feature>